<sequence>MAKPWKQQALILVAALLLGLSLPVPGSAAPLEEACSRGLEQVDFITKGPSCTKPVLNRFGLIDGTSEEDVGKCCDMLLGVIVLSSGKQDCACSLLKAFAQEKIDVARVCKQLRMTKEKCQAKEDAEKAKADTSFLSFFL</sequence>
<evidence type="ECO:0008006" key="3">
    <source>
        <dbReference type="Google" id="ProtNLM"/>
    </source>
</evidence>
<dbReference type="EMBL" id="CM003529">
    <property type="protein sequence ID" value="RCV13370.1"/>
    <property type="molecule type" value="Genomic_DNA"/>
</dbReference>
<keyword evidence="1" id="KW-0732">Signal</keyword>
<feature type="signal peptide" evidence="1">
    <location>
        <begin position="1"/>
        <end position="28"/>
    </location>
</feature>
<evidence type="ECO:0000256" key="1">
    <source>
        <dbReference type="SAM" id="SignalP"/>
    </source>
</evidence>
<reference evidence="2" key="2">
    <citation type="submission" date="2015-07" db="EMBL/GenBank/DDBJ databases">
        <authorList>
            <person name="Noorani M."/>
        </authorList>
    </citation>
    <scope>NUCLEOTIDE SEQUENCE</scope>
    <source>
        <strain evidence="2">Yugu1</strain>
    </source>
</reference>
<protein>
    <recommendedName>
        <fullName evidence="3">Bifunctional inhibitor/plant lipid transfer protein/seed storage helical domain-containing protein</fullName>
    </recommendedName>
</protein>
<proteinExistence type="predicted"/>
<feature type="chain" id="PRO_5017068309" description="Bifunctional inhibitor/plant lipid transfer protein/seed storage helical domain-containing protein" evidence="1">
    <location>
        <begin position="29"/>
        <end position="139"/>
    </location>
</feature>
<reference evidence="2" key="1">
    <citation type="journal article" date="2012" name="Nat. Biotechnol.">
        <title>Reference genome sequence of the model plant Setaria.</title>
        <authorList>
            <person name="Bennetzen J.L."/>
            <person name="Schmutz J."/>
            <person name="Wang H."/>
            <person name="Percifield R."/>
            <person name="Hawkins J."/>
            <person name="Pontaroli A.C."/>
            <person name="Estep M."/>
            <person name="Feng L."/>
            <person name="Vaughn J.N."/>
            <person name="Grimwood J."/>
            <person name="Jenkins J."/>
            <person name="Barry K."/>
            <person name="Lindquist E."/>
            <person name="Hellsten U."/>
            <person name="Deshpande S."/>
            <person name="Wang X."/>
            <person name="Wu X."/>
            <person name="Mitros T."/>
            <person name="Triplett J."/>
            <person name="Yang X."/>
            <person name="Ye C.Y."/>
            <person name="Mauro-Herrera M."/>
            <person name="Wang L."/>
            <person name="Li P."/>
            <person name="Sharma M."/>
            <person name="Sharma R."/>
            <person name="Ronald P.C."/>
            <person name="Panaud O."/>
            <person name="Kellogg E.A."/>
            <person name="Brutnell T.P."/>
            <person name="Doust A.N."/>
            <person name="Tuskan G.A."/>
            <person name="Rokhsar D."/>
            <person name="Devos K.M."/>
        </authorList>
    </citation>
    <scope>NUCLEOTIDE SEQUENCE [LARGE SCALE GENOMIC DNA]</scope>
    <source>
        <strain evidence="2">Yugu1</strain>
    </source>
</reference>
<gene>
    <name evidence="2" type="ORF">SETIT_2G340800v2</name>
</gene>
<name>A0A368Q7Y3_SETIT</name>
<evidence type="ECO:0000313" key="2">
    <source>
        <dbReference type="EMBL" id="RCV13370.1"/>
    </source>
</evidence>
<organism evidence="2">
    <name type="scientific">Setaria italica</name>
    <name type="common">Foxtail millet</name>
    <name type="synonym">Panicum italicum</name>
    <dbReference type="NCBI Taxonomy" id="4555"/>
    <lineage>
        <taxon>Eukaryota</taxon>
        <taxon>Viridiplantae</taxon>
        <taxon>Streptophyta</taxon>
        <taxon>Embryophyta</taxon>
        <taxon>Tracheophyta</taxon>
        <taxon>Spermatophyta</taxon>
        <taxon>Magnoliopsida</taxon>
        <taxon>Liliopsida</taxon>
        <taxon>Poales</taxon>
        <taxon>Poaceae</taxon>
        <taxon>PACMAD clade</taxon>
        <taxon>Panicoideae</taxon>
        <taxon>Panicodae</taxon>
        <taxon>Paniceae</taxon>
        <taxon>Cenchrinae</taxon>
        <taxon>Setaria</taxon>
    </lineage>
</organism>
<accession>A0A368Q7Y3</accession>
<dbReference type="AlphaFoldDB" id="A0A368Q7Y3"/>